<dbReference type="RefSeq" id="YP_010112368.1">
    <property type="nucleotide sequence ID" value="NC_055891.1"/>
</dbReference>
<evidence type="ECO:0000313" key="1">
    <source>
        <dbReference type="EMBL" id="QOR56916.1"/>
    </source>
</evidence>
<dbReference type="EMBL" id="MT774398">
    <property type="protein sequence ID" value="QOR56916.1"/>
    <property type="molecule type" value="Genomic_DNA"/>
</dbReference>
<organism evidence="1 2">
    <name type="scientific">uncultured phage cr60_1</name>
    <dbReference type="NCBI Taxonomy" id="2772082"/>
    <lineage>
        <taxon>Viruses</taxon>
        <taxon>Duplodnaviria</taxon>
        <taxon>Heunggongvirae</taxon>
        <taxon>Uroviricota</taxon>
        <taxon>Caudoviricetes</taxon>
        <taxon>Crassvirales</taxon>
        <taxon>Suoliviridae</taxon>
        <taxon>Loutivirinae</taxon>
        <taxon>Buchavirus</taxon>
        <taxon>Buchavirus hominis</taxon>
    </lineage>
</organism>
<accession>A0A7M1RRL2</accession>
<protein>
    <submittedName>
        <fullName evidence="1">Uncharacterized protein</fullName>
    </submittedName>
</protein>
<proteinExistence type="predicted"/>
<keyword evidence="2" id="KW-1185">Reference proteome</keyword>
<reference evidence="1 2" key="1">
    <citation type="submission" date="2020-07" db="EMBL/GenBank/DDBJ databases">
        <title>Taxonomic proposal: Crassvirales, a new order of highly abundant and diverse bacterial viruses.</title>
        <authorList>
            <person name="Shkoporov A.N."/>
            <person name="Stockdale S.R."/>
            <person name="Guerin E."/>
            <person name="Ross R.P."/>
            <person name="Hill C."/>
        </authorList>
    </citation>
    <scope>NUCLEOTIDE SEQUENCE [LARGE SCALE GENOMIC DNA]</scope>
</reference>
<dbReference type="GeneID" id="65130840"/>
<sequence>MEKKRSATVHTVDGEELTFTSVSLDYCCGNSNGSLVSICGEKFDIIETPSVVSELLDELED</sequence>
<name>A0A7M1RRL2_9CAUD</name>
<evidence type="ECO:0000313" key="2">
    <source>
        <dbReference type="Proteomes" id="UP000593985"/>
    </source>
</evidence>
<dbReference type="KEGG" id="vg:65130840"/>
<dbReference type="Proteomes" id="UP000593985">
    <property type="component" value="Segment"/>
</dbReference>